<comment type="caution">
    <text evidence="3">The sequence shown here is derived from an EMBL/GenBank/DDBJ whole genome shotgun (WGS) entry which is preliminary data.</text>
</comment>
<dbReference type="Proteomes" id="UP000044098">
    <property type="component" value="Unassembled WGS sequence"/>
</dbReference>
<dbReference type="InterPro" id="IPR007410">
    <property type="entry name" value="LpqE-like"/>
</dbReference>
<dbReference type="AlphaFoldDB" id="A0AAD2J325"/>
<reference evidence="3 4" key="1">
    <citation type="submission" date="2015-09" db="EMBL/GenBank/DDBJ databases">
        <authorList>
            <consortium name="Pathogen Informatics"/>
        </authorList>
    </citation>
    <scope>NUCLEOTIDE SEQUENCE [LARGE SCALE GENOMIC DNA]</scope>
    <source>
        <strain evidence="3 4">2789STDY5608625</strain>
    </source>
</reference>
<feature type="region of interest" description="Disordered" evidence="1">
    <location>
        <begin position="148"/>
        <end position="171"/>
    </location>
</feature>
<dbReference type="SUPFAM" id="SSF110087">
    <property type="entry name" value="DR1885-like metal-binding protein"/>
    <property type="match status" value="1"/>
</dbReference>
<evidence type="ECO:0000256" key="1">
    <source>
        <dbReference type="SAM" id="MobiDB-lite"/>
    </source>
</evidence>
<dbReference type="EMBL" id="CYTK01000008">
    <property type="protein sequence ID" value="CUJ55581.1"/>
    <property type="molecule type" value="Genomic_DNA"/>
</dbReference>
<evidence type="ECO:0000313" key="4">
    <source>
        <dbReference type="Proteomes" id="UP000044098"/>
    </source>
</evidence>
<feature type="chain" id="PRO_5042239466" evidence="2">
    <location>
        <begin position="23"/>
        <end position="171"/>
    </location>
</feature>
<dbReference type="Pfam" id="PF04314">
    <property type="entry name" value="PCuAC"/>
    <property type="match status" value="1"/>
</dbReference>
<feature type="signal peptide" evidence="2">
    <location>
        <begin position="1"/>
        <end position="22"/>
    </location>
</feature>
<dbReference type="PANTHER" id="PTHR36302:SF1">
    <property type="entry name" value="COPPER CHAPERONE PCU(A)C"/>
    <property type="match status" value="1"/>
</dbReference>
<evidence type="ECO:0000313" key="3">
    <source>
        <dbReference type="EMBL" id="CUJ55581.1"/>
    </source>
</evidence>
<gene>
    <name evidence="3" type="ORF">ERS370000_04538</name>
</gene>
<dbReference type="InterPro" id="IPR036182">
    <property type="entry name" value="PCuAC_sf"/>
</dbReference>
<dbReference type="InterPro" id="IPR058248">
    <property type="entry name" value="Lxx211020-like"/>
</dbReference>
<dbReference type="Gene3D" id="2.60.40.1890">
    <property type="entry name" value="PCu(A)C copper chaperone"/>
    <property type="match status" value="1"/>
</dbReference>
<proteinExistence type="predicted"/>
<protein>
    <submittedName>
        <fullName evidence="3">Uncharacterized protein conserved in bacteria</fullName>
    </submittedName>
</protein>
<organism evidence="3 4">
    <name type="scientific">Achromobacter aegrifaciens</name>
    <dbReference type="NCBI Taxonomy" id="1287736"/>
    <lineage>
        <taxon>Bacteria</taxon>
        <taxon>Pseudomonadati</taxon>
        <taxon>Pseudomonadota</taxon>
        <taxon>Betaproteobacteria</taxon>
        <taxon>Burkholderiales</taxon>
        <taxon>Alcaligenaceae</taxon>
        <taxon>Achromobacter</taxon>
    </lineage>
</organism>
<name>A0AAD2J325_ACHAE</name>
<keyword evidence="2" id="KW-0732">Signal</keyword>
<accession>A0AAD2J325</accession>
<dbReference type="RefSeq" id="WP_054456910.1">
    <property type="nucleotide sequence ID" value="NZ_CYTK01000008.1"/>
</dbReference>
<dbReference type="PANTHER" id="PTHR36302">
    <property type="entry name" value="BLR7088 PROTEIN"/>
    <property type="match status" value="1"/>
</dbReference>
<sequence length="171" mass="18161">MNIRKFAVIAALGLCTAGSAWAKDYKVGQIEVDDLWVRASAPGQSNGAGYMDIDNDAKAADRLLSVSSDAAERVELHTVQTENGVSKMRQVEGGIALPADTEVKLSPGGYHVMFIKLKAPFAEGGTVPATLKFEKAGEVAVQFKVKPASHNPGMNHGSMNHGSMNHGTMKH</sequence>
<evidence type="ECO:0000256" key="2">
    <source>
        <dbReference type="SAM" id="SignalP"/>
    </source>
</evidence>
<feature type="compositionally biased region" description="Polar residues" evidence="1">
    <location>
        <begin position="157"/>
        <end position="171"/>
    </location>
</feature>